<name>A0A0K2SV49_LEPSM</name>
<evidence type="ECO:0000313" key="1">
    <source>
        <dbReference type="EMBL" id="CDW17533.1"/>
    </source>
</evidence>
<dbReference type="AlphaFoldDB" id="A0A0K2SV49"/>
<protein>
    <submittedName>
        <fullName evidence="1">Uncharacterized protein</fullName>
    </submittedName>
</protein>
<proteinExistence type="predicted"/>
<organism evidence="1">
    <name type="scientific">Lepeophtheirus salmonis</name>
    <name type="common">Salmon louse</name>
    <name type="synonym">Caligus salmonis</name>
    <dbReference type="NCBI Taxonomy" id="72036"/>
    <lineage>
        <taxon>Eukaryota</taxon>
        <taxon>Metazoa</taxon>
        <taxon>Ecdysozoa</taxon>
        <taxon>Arthropoda</taxon>
        <taxon>Crustacea</taxon>
        <taxon>Multicrustacea</taxon>
        <taxon>Hexanauplia</taxon>
        <taxon>Copepoda</taxon>
        <taxon>Siphonostomatoida</taxon>
        <taxon>Caligidae</taxon>
        <taxon>Lepeophtheirus</taxon>
    </lineage>
</organism>
<dbReference type="EMBL" id="HACA01000172">
    <property type="protein sequence ID" value="CDW17533.1"/>
    <property type="molecule type" value="Transcribed_RNA"/>
</dbReference>
<sequence>MPCFVEKNNKKSYQSMNTITYFRSDTR</sequence>
<accession>A0A0K2SV49</accession>
<reference evidence="1" key="1">
    <citation type="submission" date="2014-05" db="EMBL/GenBank/DDBJ databases">
        <authorList>
            <person name="Chronopoulou M."/>
        </authorList>
    </citation>
    <scope>NUCLEOTIDE SEQUENCE</scope>
    <source>
        <tissue evidence="1">Whole organism</tissue>
    </source>
</reference>